<evidence type="ECO:0000313" key="21">
    <source>
        <dbReference type="Proteomes" id="UP000317593"/>
    </source>
</evidence>
<dbReference type="Gene3D" id="2.40.50.140">
    <property type="entry name" value="Nucleic acid-binding proteins"/>
    <property type="match status" value="1"/>
</dbReference>
<comment type="subunit">
    <text evidence="3 15">Tetramer of two alpha and two beta subunits.</text>
</comment>
<keyword evidence="10 15" id="KW-0460">Magnesium</keyword>
<feature type="binding site" evidence="15">
    <location>
        <position position="470"/>
    </location>
    <ligand>
        <name>Mg(2+)</name>
        <dbReference type="ChEBI" id="CHEBI:18420"/>
        <note>shared with alpha subunit</note>
    </ligand>
</feature>
<dbReference type="SMART" id="SM00874">
    <property type="entry name" value="B5"/>
    <property type="match status" value="1"/>
</dbReference>
<dbReference type="Gene3D" id="3.30.56.10">
    <property type="match status" value="2"/>
</dbReference>
<dbReference type="InterPro" id="IPR005146">
    <property type="entry name" value="B3/B4_tRNA-bd"/>
</dbReference>
<feature type="domain" description="FDX-ACB" evidence="18">
    <location>
        <begin position="708"/>
        <end position="801"/>
    </location>
</feature>
<evidence type="ECO:0000256" key="6">
    <source>
        <dbReference type="ARBA" id="ARBA00022598"/>
    </source>
</evidence>
<evidence type="ECO:0000256" key="7">
    <source>
        <dbReference type="ARBA" id="ARBA00022723"/>
    </source>
</evidence>
<evidence type="ECO:0000256" key="2">
    <source>
        <dbReference type="ARBA" id="ARBA00008653"/>
    </source>
</evidence>
<dbReference type="EC" id="6.1.1.20" evidence="15"/>
<dbReference type="GO" id="GO:0000287">
    <property type="term" value="F:magnesium ion binding"/>
    <property type="evidence" value="ECO:0007669"/>
    <property type="project" value="UniProtKB-UniRule"/>
</dbReference>
<evidence type="ECO:0000256" key="13">
    <source>
        <dbReference type="ARBA" id="ARBA00023146"/>
    </source>
</evidence>
<dbReference type="SUPFAM" id="SSF56037">
    <property type="entry name" value="PheT/TilS domain"/>
    <property type="match status" value="1"/>
</dbReference>
<dbReference type="PROSITE" id="PS51447">
    <property type="entry name" value="FDX_ACB"/>
    <property type="match status" value="1"/>
</dbReference>
<dbReference type="InterPro" id="IPR004532">
    <property type="entry name" value="Phe-tRNA-ligase_IIc_bsu_bact"/>
</dbReference>
<evidence type="ECO:0000256" key="11">
    <source>
        <dbReference type="ARBA" id="ARBA00022884"/>
    </source>
</evidence>
<dbReference type="Gene3D" id="3.30.70.380">
    <property type="entry name" value="Ferrodoxin-fold anticodon-binding domain"/>
    <property type="match status" value="1"/>
</dbReference>
<dbReference type="CDD" id="cd00769">
    <property type="entry name" value="PheRS_beta_core"/>
    <property type="match status" value="1"/>
</dbReference>
<protein>
    <recommendedName>
        <fullName evidence="15">Phenylalanine--tRNA ligase beta subunit</fullName>
        <ecNumber evidence="15">6.1.1.20</ecNumber>
    </recommendedName>
    <alternativeName>
        <fullName evidence="15">Phenylalanyl-tRNA synthetase beta subunit</fullName>
        <shortName evidence="15">PheRS</shortName>
    </alternativeName>
</protein>
<dbReference type="Pfam" id="PF03147">
    <property type="entry name" value="FDX-ACB"/>
    <property type="match status" value="1"/>
</dbReference>
<evidence type="ECO:0000313" key="20">
    <source>
        <dbReference type="EMBL" id="SMO62156.1"/>
    </source>
</evidence>
<keyword evidence="11 16" id="KW-0694">RNA-binding</keyword>
<evidence type="ECO:0000256" key="14">
    <source>
        <dbReference type="ARBA" id="ARBA00049255"/>
    </source>
</evidence>
<dbReference type="Proteomes" id="UP000317593">
    <property type="component" value="Unassembled WGS sequence"/>
</dbReference>
<dbReference type="InterPro" id="IPR045864">
    <property type="entry name" value="aa-tRNA-synth_II/BPL/LPL"/>
</dbReference>
<dbReference type="PANTHER" id="PTHR10947">
    <property type="entry name" value="PHENYLALANYL-TRNA SYNTHETASE BETA CHAIN AND LEUCINE-RICH REPEAT-CONTAINING PROTEIN 47"/>
    <property type="match status" value="1"/>
</dbReference>
<keyword evidence="7 15" id="KW-0479">Metal-binding</keyword>
<evidence type="ECO:0000256" key="10">
    <source>
        <dbReference type="ARBA" id="ARBA00022842"/>
    </source>
</evidence>
<dbReference type="SUPFAM" id="SSF50249">
    <property type="entry name" value="Nucleic acid-binding proteins"/>
    <property type="match status" value="1"/>
</dbReference>
<dbReference type="FunFam" id="2.40.50.140:FF:000045">
    <property type="entry name" value="Phenylalanine--tRNA ligase beta subunit"/>
    <property type="match status" value="1"/>
</dbReference>
<dbReference type="GO" id="GO:0000049">
    <property type="term" value="F:tRNA binding"/>
    <property type="evidence" value="ECO:0007669"/>
    <property type="project" value="UniProtKB-UniRule"/>
</dbReference>
<dbReference type="PANTHER" id="PTHR10947:SF0">
    <property type="entry name" value="PHENYLALANINE--TRNA LIGASE BETA SUBUNIT"/>
    <property type="match status" value="1"/>
</dbReference>
<dbReference type="FunFam" id="3.30.70.380:FF:000001">
    <property type="entry name" value="Phenylalanine--tRNA ligase beta subunit"/>
    <property type="match status" value="1"/>
</dbReference>
<dbReference type="CDD" id="cd02796">
    <property type="entry name" value="tRNA_bind_bactPheRS"/>
    <property type="match status" value="1"/>
</dbReference>
<dbReference type="NCBIfam" id="NF045760">
    <property type="entry name" value="YtpR"/>
    <property type="match status" value="1"/>
</dbReference>
<dbReference type="GO" id="GO:0005524">
    <property type="term" value="F:ATP binding"/>
    <property type="evidence" value="ECO:0007669"/>
    <property type="project" value="UniProtKB-UniRule"/>
</dbReference>
<dbReference type="GO" id="GO:0006432">
    <property type="term" value="P:phenylalanyl-tRNA aminoacylation"/>
    <property type="evidence" value="ECO:0007669"/>
    <property type="project" value="UniProtKB-UniRule"/>
</dbReference>
<feature type="binding site" evidence="15">
    <location>
        <position position="461"/>
    </location>
    <ligand>
        <name>Mg(2+)</name>
        <dbReference type="ChEBI" id="CHEBI:18420"/>
        <note>shared with alpha subunit</note>
    </ligand>
</feature>
<name>A0A521CRW1_9BACT</name>
<dbReference type="RefSeq" id="WP_142714308.1">
    <property type="nucleotide sequence ID" value="NZ_FXTH01000007.1"/>
</dbReference>
<keyword evidence="5 16" id="KW-0820">tRNA-binding</keyword>
<keyword evidence="21" id="KW-1185">Reference proteome</keyword>
<evidence type="ECO:0000259" key="19">
    <source>
        <dbReference type="PROSITE" id="PS51483"/>
    </source>
</evidence>
<dbReference type="PROSITE" id="PS51483">
    <property type="entry name" value="B5"/>
    <property type="match status" value="1"/>
</dbReference>
<sequence>MKISYNWLKEFINLELSPEETAEKLTLIGLEVENVIPYGSNLEGVVVGEVLDVRDHPNADRLRICDVQVDDEKLQIICGADNVAAGQKVPVATVGTTLPVETDDGKPFTIKIAKLRGVESRGMICAEDELGLGDDHSGIMVLEKELRPGQPLHEAMELYQDTIIDIELTPNRPDATCHLGVARDLSAALNLKLSKPFETEFEQSQQLDEISISIESPEKCHRYVGKLVKGVQIDESPSWLKNRLKAIGIRPVNNIVDITNYVMFELGQPLHAFDSDRINGNEIIVRDFEEPVEFETLDHIQRKCSPGTLFICDGRGPVAIAGVMGGVDSEVSDETQNVLIESAYFDPASIRKTAKEQVLQTDASYRFERGIDPQLQRIAAERTAELIADIAGGTVAKGCTDVHPVETKASTLTLRKSYVNRLLGTDFTLEDIDNLLEGLELDILEKTENALNYRIPTFRPDLEREVDLIEEVGRLYDYNNIPSPEHGKFTSPEPITDWERLLAKTKESAKGLQYREIYSNSLMPKEEAEWLGELDEMIHTLNPISKEMTTLRPSLLYGFLKAAAYNFNRKAQQIRFFEVGNVFSKTEEGTYHRGISEQTNILFGLAGFKTIEHWKTESEHYDAFDLKASINGFFEQLGLADDIHSSVDDENVLHYRLAGKTIGRLHQVSADMLEHYDIKLPAIIAEFSLTEIFKIRQETGSRSYEPVSKFPSFEFDFAVIVDQSIRAGDLLNTIEETAGAALEELQVFDVFEGESLGERKKSLAFRLSFLDKNKTLTINEVEPIINKVVKVLENQYSAKLRS</sequence>
<dbReference type="Pfam" id="PF03483">
    <property type="entry name" value="B3_4"/>
    <property type="match status" value="1"/>
</dbReference>
<dbReference type="Gene3D" id="3.30.930.10">
    <property type="entry name" value="Bira Bifunctional Protein, Domain 2"/>
    <property type="match status" value="1"/>
</dbReference>
<dbReference type="SMART" id="SM00896">
    <property type="entry name" value="FDX-ACB"/>
    <property type="match status" value="1"/>
</dbReference>
<dbReference type="Pfam" id="PF03484">
    <property type="entry name" value="B5"/>
    <property type="match status" value="1"/>
</dbReference>
<evidence type="ECO:0000256" key="16">
    <source>
        <dbReference type="PROSITE-ProRule" id="PRU00209"/>
    </source>
</evidence>
<keyword evidence="4 15" id="KW-0963">Cytoplasm</keyword>
<dbReference type="Gene3D" id="3.50.40.10">
    <property type="entry name" value="Phenylalanyl-trna Synthetase, Chain B, domain 3"/>
    <property type="match status" value="1"/>
</dbReference>
<organism evidence="20 21">
    <name type="scientific">Fodinibius sediminis</name>
    <dbReference type="NCBI Taxonomy" id="1214077"/>
    <lineage>
        <taxon>Bacteria</taxon>
        <taxon>Pseudomonadati</taxon>
        <taxon>Balneolota</taxon>
        <taxon>Balneolia</taxon>
        <taxon>Balneolales</taxon>
        <taxon>Balneolaceae</taxon>
        <taxon>Fodinibius</taxon>
    </lineage>
</organism>
<keyword evidence="9 15" id="KW-0067">ATP-binding</keyword>
<dbReference type="EMBL" id="FXTH01000007">
    <property type="protein sequence ID" value="SMO62156.1"/>
    <property type="molecule type" value="Genomic_DNA"/>
</dbReference>
<dbReference type="InterPro" id="IPR020825">
    <property type="entry name" value="Phe-tRNA_synthase-like_B3/B4"/>
</dbReference>
<keyword evidence="13 15" id="KW-0030">Aminoacyl-tRNA synthetase</keyword>
<dbReference type="InterPro" id="IPR045060">
    <property type="entry name" value="Phe-tRNA-ligase_IIc_bsu"/>
</dbReference>
<evidence type="ECO:0000259" key="17">
    <source>
        <dbReference type="PROSITE" id="PS50886"/>
    </source>
</evidence>
<dbReference type="InterPro" id="IPR002547">
    <property type="entry name" value="tRNA-bd_dom"/>
</dbReference>
<evidence type="ECO:0000256" key="9">
    <source>
        <dbReference type="ARBA" id="ARBA00022840"/>
    </source>
</evidence>
<dbReference type="Pfam" id="PF17759">
    <property type="entry name" value="tRNA_synthFbeta"/>
    <property type="match status" value="1"/>
</dbReference>
<evidence type="ECO:0000256" key="8">
    <source>
        <dbReference type="ARBA" id="ARBA00022741"/>
    </source>
</evidence>
<evidence type="ECO:0000256" key="1">
    <source>
        <dbReference type="ARBA" id="ARBA00004496"/>
    </source>
</evidence>
<comment type="cofactor">
    <cofactor evidence="15">
        <name>Mg(2+)</name>
        <dbReference type="ChEBI" id="CHEBI:18420"/>
    </cofactor>
    <text evidence="15">Binds 2 magnesium ions per tetramer.</text>
</comment>
<comment type="subcellular location">
    <subcellularLocation>
        <location evidence="1 15">Cytoplasm</location>
    </subcellularLocation>
</comment>
<evidence type="ECO:0000256" key="4">
    <source>
        <dbReference type="ARBA" id="ARBA00022490"/>
    </source>
</evidence>
<feature type="binding site" evidence="15">
    <location>
        <position position="471"/>
    </location>
    <ligand>
        <name>Mg(2+)</name>
        <dbReference type="ChEBI" id="CHEBI:18420"/>
        <note>shared with alpha subunit</note>
    </ligand>
</feature>
<dbReference type="HAMAP" id="MF_00283">
    <property type="entry name" value="Phe_tRNA_synth_beta1"/>
    <property type="match status" value="1"/>
</dbReference>
<dbReference type="GO" id="GO:0009328">
    <property type="term" value="C:phenylalanine-tRNA ligase complex"/>
    <property type="evidence" value="ECO:0007669"/>
    <property type="project" value="TreeGrafter"/>
</dbReference>
<dbReference type="PROSITE" id="PS50886">
    <property type="entry name" value="TRBD"/>
    <property type="match status" value="1"/>
</dbReference>
<dbReference type="GO" id="GO:0004826">
    <property type="term" value="F:phenylalanine-tRNA ligase activity"/>
    <property type="evidence" value="ECO:0007669"/>
    <property type="project" value="UniProtKB-UniRule"/>
</dbReference>
<dbReference type="InterPro" id="IPR012340">
    <property type="entry name" value="NA-bd_OB-fold"/>
</dbReference>
<comment type="similarity">
    <text evidence="2 15">Belongs to the phenylalanyl-tRNA synthetase beta subunit family. Type 1 subfamily.</text>
</comment>
<dbReference type="AlphaFoldDB" id="A0A521CRW1"/>
<dbReference type="InterPro" id="IPR005121">
    <property type="entry name" value="Fdx_antiC-bd"/>
</dbReference>
<dbReference type="SUPFAM" id="SSF46955">
    <property type="entry name" value="Putative DNA-binding domain"/>
    <property type="match status" value="1"/>
</dbReference>
<dbReference type="InterPro" id="IPR036690">
    <property type="entry name" value="Fdx_antiC-bd_sf"/>
</dbReference>
<dbReference type="SMART" id="SM00873">
    <property type="entry name" value="B3_4"/>
    <property type="match status" value="1"/>
</dbReference>
<dbReference type="InterPro" id="IPR009061">
    <property type="entry name" value="DNA-bd_dom_put_sf"/>
</dbReference>
<feature type="domain" description="B5" evidence="19">
    <location>
        <begin position="407"/>
        <end position="483"/>
    </location>
</feature>
<dbReference type="SUPFAM" id="SSF55681">
    <property type="entry name" value="Class II aaRS and biotin synthetases"/>
    <property type="match status" value="1"/>
</dbReference>
<dbReference type="SUPFAM" id="SSF54991">
    <property type="entry name" value="Anticodon-binding domain of PheRS"/>
    <property type="match status" value="1"/>
</dbReference>
<dbReference type="OrthoDB" id="9805455at2"/>
<keyword evidence="8 15" id="KW-0547">Nucleotide-binding</keyword>
<comment type="catalytic activity">
    <reaction evidence="14 15">
        <text>tRNA(Phe) + L-phenylalanine + ATP = L-phenylalanyl-tRNA(Phe) + AMP + diphosphate + H(+)</text>
        <dbReference type="Rhea" id="RHEA:19413"/>
        <dbReference type="Rhea" id="RHEA-COMP:9668"/>
        <dbReference type="Rhea" id="RHEA-COMP:9699"/>
        <dbReference type="ChEBI" id="CHEBI:15378"/>
        <dbReference type="ChEBI" id="CHEBI:30616"/>
        <dbReference type="ChEBI" id="CHEBI:33019"/>
        <dbReference type="ChEBI" id="CHEBI:58095"/>
        <dbReference type="ChEBI" id="CHEBI:78442"/>
        <dbReference type="ChEBI" id="CHEBI:78531"/>
        <dbReference type="ChEBI" id="CHEBI:456215"/>
        <dbReference type="EC" id="6.1.1.20"/>
    </reaction>
</comment>
<keyword evidence="6 15" id="KW-0436">Ligase</keyword>
<proteinExistence type="inferred from homology"/>
<evidence type="ECO:0000256" key="12">
    <source>
        <dbReference type="ARBA" id="ARBA00022917"/>
    </source>
</evidence>
<evidence type="ECO:0000256" key="5">
    <source>
        <dbReference type="ARBA" id="ARBA00022555"/>
    </source>
</evidence>
<feature type="domain" description="TRNA-binding" evidence="17">
    <location>
        <begin position="39"/>
        <end position="153"/>
    </location>
</feature>
<gene>
    <name evidence="15" type="primary">pheT</name>
    <name evidence="20" type="ORF">SAMN06265218_10745</name>
</gene>
<reference evidence="20 21" key="1">
    <citation type="submission" date="2017-05" db="EMBL/GenBank/DDBJ databases">
        <authorList>
            <person name="Varghese N."/>
            <person name="Submissions S."/>
        </authorList>
    </citation>
    <scope>NUCLEOTIDE SEQUENCE [LARGE SCALE GENOMIC DNA]</scope>
    <source>
        <strain evidence="20 21">DSM 21194</strain>
    </source>
</reference>
<dbReference type="InterPro" id="IPR041616">
    <property type="entry name" value="PheRS_beta_core"/>
</dbReference>
<dbReference type="Pfam" id="PF01588">
    <property type="entry name" value="tRNA_bind"/>
    <property type="match status" value="1"/>
</dbReference>
<accession>A0A521CRW1</accession>
<evidence type="ECO:0000256" key="3">
    <source>
        <dbReference type="ARBA" id="ARBA00011209"/>
    </source>
</evidence>
<evidence type="ECO:0000256" key="15">
    <source>
        <dbReference type="HAMAP-Rule" id="MF_00283"/>
    </source>
</evidence>
<feature type="binding site" evidence="15">
    <location>
        <position position="467"/>
    </location>
    <ligand>
        <name>Mg(2+)</name>
        <dbReference type="ChEBI" id="CHEBI:18420"/>
        <note>shared with alpha subunit</note>
    </ligand>
</feature>
<dbReference type="InterPro" id="IPR033714">
    <property type="entry name" value="tRNA_bind_bactPheRS"/>
</dbReference>
<dbReference type="FunFam" id="3.50.40.10:FF:000001">
    <property type="entry name" value="Phenylalanine--tRNA ligase beta subunit"/>
    <property type="match status" value="1"/>
</dbReference>
<dbReference type="InterPro" id="IPR005147">
    <property type="entry name" value="tRNA_synthase_B5-dom"/>
</dbReference>
<evidence type="ECO:0000259" key="18">
    <source>
        <dbReference type="PROSITE" id="PS51447"/>
    </source>
</evidence>
<keyword evidence="12 15" id="KW-0648">Protein biosynthesis</keyword>
<dbReference type="NCBIfam" id="TIGR00472">
    <property type="entry name" value="pheT_bact"/>
    <property type="match status" value="1"/>
</dbReference>